<feature type="compositionally biased region" description="Low complexity" evidence="5">
    <location>
        <begin position="81"/>
        <end position="90"/>
    </location>
</feature>
<evidence type="ECO:0000313" key="8">
    <source>
        <dbReference type="Proteomes" id="UP000606974"/>
    </source>
</evidence>
<evidence type="ECO:0000256" key="2">
    <source>
        <dbReference type="ARBA" id="ARBA00023125"/>
    </source>
</evidence>
<keyword evidence="8" id="KW-1185">Reference proteome</keyword>
<dbReference type="PROSITE" id="PS50048">
    <property type="entry name" value="ZN2_CY6_FUNGAL_2"/>
    <property type="match status" value="1"/>
</dbReference>
<dbReference type="Proteomes" id="UP000606974">
    <property type="component" value="Unassembled WGS sequence"/>
</dbReference>
<feature type="compositionally biased region" description="Low complexity" evidence="5">
    <location>
        <begin position="39"/>
        <end position="64"/>
    </location>
</feature>
<comment type="caution">
    <text evidence="7">The sequence shown here is derived from an EMBL/GenBank/DDBJ whole genome shotgun (WGS) entry which is preliminary data.</text>
</comment>
<dbReference type="OrthoDB" id="5375558at2759"/>
<protein>
    <recommendedName>
        <fullName evidence="6">Zn(2)-C6 fungal-type domain-containing protein</fullName>
    </recommendedName>
</protein>
<dbReference type="GO" id="GO:0008270">
    <property type="term" value="F:zinc ion binding"/>
    <property type="evidence" value="ECO:0007669"/>
    <property type="project" value="InterPro"/>
</dbReference>
<evidence type="ECO:0000256" key="5">
    <source>
        <dbReference type="SAM" id="MobiDB-lite"/>
    </source>
</evidence>
<dbReference type="SUPFAM" id="SSF57701">
    <property type="entry name" value="Zn2/Cys6 DNA-binding domain"/>
    <property type="match status" value="1"/>
</dbReference>
<feature type="domain" description="Zn(2)-C6 fungal-type" evidence="6">
    <location>
        <begin position="1"/>
        <end position="27"/>
    </location>
</feature>
<keyword evidence="4" id="KW-0539">Nucleus</keyword>
<dbReference type="InterPro" id="IPR036864">
    <property type="entry name" value="Zn2-C6_fun-type_DNA-bd_sf"/>
</dbReference>
<dbReference type="PANTHER" id="PTHR38791">
    <property type="entry name" value="ZN(II)2CYS6 TRANSCRIPTION FACTOR (EUROFUNG)-RELATED-RELATED"/>
    <property type="match status" value="1"/>
</dbReference>
<dbReference type="Pfam" id="PF00172">
    <property type="entry name" value="Zn_clus"/>
    <property type="match status" value="1"/>
</dbReference>
<keyword evidence="1" id="KW-0805">Transcription regulation</keyword>
<dbReference type="GO" id="GO:0003677">
    <property type="term" value="F:DNA binding"/>
    <property type="evidence" value="ECO:0007669"/>
    <property type="project" value="UniProtKB-KW"/>
</dbReference>
<reference evidence="7" key="1">
    <citation type="submission" date="2020-02" db="EMBL/GenBank/DDBJ databases">
        <authorList>
            <person name="Palmer J.M."/>
        </authorList>
    </citation>
    <scope>NUCLEOTIDE SEQUENCE</scope>
    <source>
        <strain evidence="7">EPUS1.4</strain>
        <tissue evidence="7">Thallus</tissue>
    </source>
</reference>
<dbReference type="InterPro" id="IPR053175">
    <property type="entry name" value="DHMBA_Reg_Transcription_Factor"/>
</dbReference>
<dbReference type="CDD" id="cd00067">
    <property type="entry name" value="GAL4"/>
    <property type="match status" value="1"/>
</dbReference>
<evidence type="ECO:0000256" key="3">
    <source>
        <dbReference type="ARBA" id="ARBA00023163"/>
    </source>
</evidence>
<feature type="region of interest" description="Disordered" evidence="5">
    <location>
        <begin position="352"/>
        <end position="371"/>
    </location>
</feature>
<feature type="region of interest" description="Disordered" evidence="5">
    <location>
        <begin position="39"/>
        <end position="126"/>
    </location>
</feature>
<keyword evidence="3" id="KW-0804">Transcription</keyword>
<dbReference type="AlphaFoldDB" id="A0A8H7AGS0"/>
<feature type="region of interest" description="Disordered" evidence="5">
    <location>
        <begin position="279"/>
        <end position="321"/>
    </location>
</feature>
<dbReference type="GO" id="GO:0000981">
    <property type="term" value="F:DNA-binding transcription factor activity, RNA polymerase II-specific"/>
    <property type="evidence" value="ECO:0007669"/>
    <property type="project" value="InterPro"/>
</dbReference>
<keyword evidence="2" id="KW-0238">DNA-binding</keyword>
<evidence type="ECO:0000313" key="7">
    <source>
        <dbReference type="EMBL" id="KAF7508718.1"/>
    </source>
</evidence>
<gene>
    <name evidence="7" type="ORF">GJ744_008965</name>
</gene>
<sequence>MTCRRRRIKCDEEQPSCRNCSKSKRECLGYDPIFKSQRSAPSLSSISASNSTQAPQASSASAPSLHLGSFPESGSPINTFSPTSKSPSPSAGQVEHSDSASGDHVIPSISDIQGQPEQAQPGGLVPEKIPLSVPPISQILLHPVAKRVHVKELFNIDGQMAPPVTVSRSDDVVFKESVEAIYNTVYAPALDRFLETRWYTMSGLNALRMNSHVLAEFIAFVRAASLGAEESLFQSTLAQETRLIWGLVNICSGSQVSSREITKSNSELEVLTSRIVATSGDFRRPPDNDSAVPNSRVGHDDTQNAQHTNTQSPPTNDYDAKTVITTFPGEDTTTFMLTARLKALCSLLTNNPAPQSSERPLIPPSSPVDTPLRKPLARQLQTRQDEFWFCVGRFVAASRDADSNPDTSKAEMKTALHRARALLDGFENRDVVYTVMWMRFLQREALDRDRKSRGDAAARLADEERDEEEKQREWEREWELCTDILKNEAGLADGGDGVNTGTGKNVVAMRIAGMAVAAFEPSSES</sequence>
<dbReference type="InterPro" id="IPR001138">
    <property type="entry name" value="Zn2Cys6_DnaBD"/>
</dbReference>
<evidence type="ECO:0000256" key="4">
    <source>
        <dbReference type="ARBA" id="ARBA00023242"/>
    </source>
</evidence>
<feature type="compositionally biased region" description="Polar residues" evidence="5">
    <location>
        <begin position="303"/>
        <end position="315"/>
    </location>
</feature>
<evidence type="ECO:0000259" key="6">
    <source>
        <dbReference type="PROSITE" id="PS50048"/>
    </source>
</evidence>
<dbReference type="EMBL" id="JAACFV010000050">
    <property type="protein sequence ID" value="KAF7508718.1"/>
    <property type="molecule type" value="Genomic_DNA"/>
</dbReference>
<organism evidence="7 8">
    <name type="scientific">Endocarpon pusillum</name>
    <dbReference type="NCBI Taxonomy" id="364733"/>
    <lineage>
        <taxon>Eukaryota</taxon>
        <taxon>Fungi</taxon>
        <taxon>Dikarya</taxon>
        <taxon>Ascomycota</taxon>
        <taxon>Pezizomycotina</taxon>
        <taxon>Eurotiomycetes</taxon>
        <taxon>Chaetothyriomycetidae</taxon>
        <taxon>Verrucariales</taxon>
        <taxon>Verrucariaceae</taxon>
        <taxon>Endocarpon</taxon>
    </lineage>
</organism>
<proteinExistence type="predicted"/>
<name>A0A8H7AGS0_9EURO</name>
<accession>A0A8H7AGS0</accession>
<dbReference type="Gene3D" id="4.10.240.10">
    <property type="entry name" value="Zn(2)-C6 fungal-type DNA-binding domain"/>
    <property type="match status" value="1"/>
</dbReference>
<dbReference type="PANTHER" id="PTHR38791:SF13">
    <property type="entry name" value="ZN(2)-C6 FUNGAL-TYPE DOMAIN-CONTAINING PROTEIN"/>
    <property type="match status" value="1"/>
</dbReference>
<evidence type="ECO:0000256" key="1">
    <source>
        <dbReference type="ARBA" id="ARBA00023015"/>
    </source>
</evidence>
<dbReference type="SMART" id="SM00066">
    <property type="entry name" value="GAL4"/>
    <property type="match status" value="1"/>
</dbReference>